<proteinExistence type="predicted"/>
<geneLocation type="plasmid" evidence="1 2">
    <name>p1</name>
</geneLocation>
<evidence type="ECO:0000313" key="2">
    <source>
        <dbReference type="Proteomes" id="UP000193978"/>
    </source>
</evidence>
<dbReference type="KEGG" id="mbry:B1812_21865"/>
<reference evidence="1 2" key="1">
    <citation type="submission" date="2017-02" db="EMBL/GenBank/DDBJ databases">
        <authorList>
            <person name="Peterson S.W."/>
        </authorList>
    </citation>
    <scope>NUCLEOTIDE SEQUENCE [LARGE SCALE GENOMIC DNA]</scope>
    <source>
        <strain evidence="1 2">S285</strain>
        <plasmid evidence="2">Plasmid p1</plasmid>
    </source>
</reference>
<accession>A0A1W6N261</accession>
<dbReference type="Proteomes" id="UP000193978">
    <property type="component" value="Plasmid p1"/>
</dbReference>
<gene>
    <name evidence="1" type="ORF">B1812_21865</name>
</gene>
<keyword evidence="1" id="KW-0614">Plasmid</keyword>
<evidence type="ECO:0000313" key="1">
    <source>
        <dbReference type="EMBL" id="ARN83923.1"/>
    </source>
</evidence>
<sequence>MEVRNYGDANARALATQGGHLFIGRGGFSLHYENGWLSGYDCETVKAAAIAAGLPVIDSRKVDLGKVAELAIRGPMIVVDRPADPPPWHALSYAPLVAVAEAYARAGADVRNLLVCGAREAAA</sequence>
<dbReference type="EMBL" id="CP019949">
    <property type="protein sequence ID" value="ARN83923.1"/>
    <property type="molecule type" value="Genomic_DNA"/>
</dbReference>
<protein>
    <submittedName>
        <fullName evidence="1">Uncharacterized protein</fullName>
    </submittedName>
</protein>
<dbReference type="OrthoDB" id="7352238at2"/>
<dbReference type="RefSeq" id="WP_085773948.1">
    <property type="nucleotide sequence ID" value="NZ_AP027150.1"/>
</dbReference>
<organism evidence="1 2">
    <name type="scientific">Methylocystis bryophila</name>
    <dbReference type="NCBI Taxonomy" id="655015"/>
    <lineage>
        <taxon>Bacteria</taxon>
        <taxon>Pseudomonadati</taxon>
        <taxon>Pseudomonadota</taxon>
        <taxon>Alphaproteobacteria</taxon>
        <taxon>Hyphomicrobiales</taxon>
        <taxon>Methylocystaceae</taxon>
        <taxon>Methylocystis</taxon>
    </lineage>
</organism>
<keyword evidence="2" id="KW-1185">Reference proteome</keyword>
<dbReference type="AlphaFoldDB" id="A0A1W6N261"/>
<name>A0A1W6N261_9HYPH</name>